<dbReference type="Proteomes" id="UP001207337">
    <property type="component" value="Unassembled WGS sequence"/>
</dbReference>
<keyword evidence="3" id="KW-0998">Cell outer membrane</keyword>
<accession>A0ABT3Q0Z7</accession>
<dbReference type="RefSeq" id="WP_265790709.1">
    <property type="nucleotide sequence ID" value="NZ_BAABRS010000003.1"/>
</dbReference>
<dbReference type="Pfam" id="PF13715">
    <property type="entry name" value="CarbopepD_reg_2"/>
    <property type="match status" value="1"/>
</dbReference>
<evidence type="ECO:0000256" key="1">
    <source>
        <dbReference type="ARBA" id="ARBA00004442"/>
    </source>
</evidence>
<evidence type="ECO:0000313" key="4">
    <source>
        <dbReference type="EMBL" id="MCW9713779.1"/>
    </source>
</evidence>
<evidence type="ECO:0000256" key="3">
    <source>
        <dbReference type="ARBA" id="ARBA00023237"/>
    </source>
</evidence>
<protein>
    <submittedName>
        <fullName evidence="4">TonB-dependent receptor</fullName>
    </submittedName>
</protein>
<dbReference type="InterPro" id="IPR008969">
    <property type="entry name" value="CarboxyPept-like_regulatory"/>
</dbReference>
<name>A0ABT3Q0Z7_9BACT</name>
<dbReference type="SUPFAM" id="SSF56935">
    <property type="entry name" value="Porins"/>
    <property type="match status" value="1"/>
</dbReference>
<reference evidence="4 5" key="1">
    <citation type="submission" date="2021-11" db="EMBL/GenBank/DDBJ databases">
        <title>Aliifidinibius sp. nov., a new bacterium isolated from saline soil.</title>
        <authorList>
            <person name="Galisteo C."/>
            <person name="De La Haba R."/>
            <person name="Sanchez-Porro C."/>
            <person name="Ventosa A."/>
        </authorList>
    </citation>
    <scope>NUCLEOTIDE SEQUENCE [LARGE SCALE GENOMIC DNA]</scope>
    <source>
        <strain evidence="4 5">KACC 190600</strain>
    </source>
</reference>
<sequence length="881" mass="99385">MQTGITFSRRALIIAIILFGLTELASAQFQYSNTPLLQIIEDIEQKTDFRFLYREALVSDINLSFSARSDNLFPRFRDLLHPQRLNLQIDSTRNQAIIFQLKNAGITSKKVSVQGQVVNASSGERLPFGVVTWQEGQITRGVSANESGSFTFSRSLERDSLEIRCSYVGYTSKTLTLDFSQSSAINELTCRLQPTRIEGNELIVTGTNVYSNIDRQVSDLLDMGTFSPMGESNTLRALQTLPSVSLAPALGSGLNVRGSPADGFQVLVDDITIYNQSHLFGLIDSFNSDVLQRSSFFYDIAPAQFQAPPGGTLSLYTKSGSTKEFSGSAGISNSAARISLEGPINKGNSSWLISGRTSYMNTLNWLNNDDLIEWGLNVDRNKEVLGDDLVNFESSLVRAGETDASFFDLHGKIHFEGTDGSRFIISGYFGGDNTRQEATRLYRSFSSSDGTDIENRPVSTTNDWQNGAGSIQYQQWLGENVYASSTIGASIYQTSFNKEDFTYITLNQSSGALQAFVFPYESQSVLNELKADQQFEFTYDPWLITGGGSYHYYMGEYFEDSFERPGYFTSQEAHQADAYAQLDYSGVRWLDIFGGARLHYYSNGEYLRWSPRTKLTLFPDSDLSVSGGFSRNHQFLNKISLSNTVTSDVWTLVDADHPPTSVNYYSGGIYYTPSDHFFVRAEAYHKKFDNIRLHEINTFSLSNTFNDNPWYNNNNGAGKGIEFLLQNRYRLIKLTQTFTISEMTLSNPQINEGEPFFADWDRTYRYNATLSFEPSRNISLFLSWMYATGTPNKLATFGPQNDQRLGDYQRADISAEYTHSFGERHLNLSFSVFNILDRQNPWYRELSFVIDQNTSQNRFRSVPVDVYDIGFQPSFNISVDF</sequence>
<proteinExistence type="predicted"/>
<dbReference type="SUPFAM" id="SSF49464">
    <property type="entry name" value="Carboxypeptidase regulatory domain-like"/>
    <property type="match status" value="1"/>
</dbReference>
<dbReference type="EMBL" id="JAJNDC010000003">
    <property type="protein sequence ID" value="MCW9713779.1"/>
    <property type="molecule type" value="Genomic_DNA"/>
</dbReference>
<dbReference type="InterPro" id="IPR036942">
    <property type="entry name" value="Beta-barrel_TonB_sf"/>
</dbReference>
<evidence type="ECO:0000256" key="2">
    <source>
        <dbReference type="ARBA" id="ARBA00023136"/>
    </source>
</evidence>
<organism evidence="4 5">
    <name type="scientific">Fodinibius salicampi</name>
    <dbReference type="NCBI Taxonomy" id="1920655"/>
    <lineage>
        <taxon>Bacteria</taxon>
        <taxon>Pseudomonadati</taxon>
        <taxon>Balneolota</taxon>
        <taxon>Balneolia</taxon>
        <taxon>Balneolales</taxon>
        <taxon>Balneolaceae</taxon>
        <taxon>Fodinibius</taxon>
    </lineage>
</organism>
<keyword evidence="5" id="KW-1185">Reference proteome</keyword>
<comment type="subcellular location">
    <subcellularLocation>
        <location evidence="1">Cell outer membrane</location>
    </subcellularLocation>
</comment>
<keyword evidence="4" id="KW-0675">Receptor</keyword>
<keyword evidence="2" id="KW-0472">Membrane</keyword>
<evidence type="ECO:0000313" key="5">
    <source>
        <dbReference type="Proteomes" id="UP001207337"/>
    </source>
</evidence>
<gene>
    <name evidence="4" type="ORF">LQ318_12780</name>
</gene>
<comment type="caution">
    <text evidence="4">The sequence shown here is derived from an EMBL/GenBank/DDBJ whole genome shotgun (WGS) entry which is preliminary data.</text>
</comment>
<dbReference type="Gene3D" id="2.40.170.20">
    <property type="entry name" value="TonB-dependent receptor, beta-barrel domain"/>
    <property type="match status" value="1"/>
</dbReference>